<evidence type="ECO:0000313" key="9">
    <source>
        <dbReference type="WBParaSite" id="TCLT_0000314401-mRNA-1"/>
    </source>
</evidence>
<protein>
    <submittedName>
        <fullName evidence="9">Aa_trans domain-containing protein</fullName>
    </submittedName>
</protein>
<dbReference type="EMBL" id="UYYF01001050">
    <property type="protein sequence ID" value="VDM99468.1"/>
    <property type="molecule type" value="Genomic_DNA"/>
</dbReference>
<comment type="subcellular location">
    <subcellularLocation>
        <location evidence="1">Membrane</location>
        <topology evidence="1">Multi-pass membrane protein</topology>
    </subcellularLocation>
</comment>
<gene>
    <name evidence="7" type="ORF">TCLT_LOCUS3144</name>
</gene>
<keyword evidence="8" id="KW-1185">Reference proteome</keyword>
<sequence>MILGCIFMCIVALFFTTTAYLLAQTWGIMRDRWPAYKTHCRRPYPEIGLRSFGFKMRVFTALCVYTTLFGTTTVYVILSSSIFHKFLAFWGIKIHFCLLLIILAIMILPVTFLKSPADFWGVVAFALVCTIICVALILTGISFDYETCYGSAAYQPISYQALYSLGTFVFAFSGHHVFPTVQHDMREPKYFTKSVLLGFFINCCLYIPVALYSYAVYGQSMRDSVIDSLQTPWIRYTADLAIAFHCLLTIILTINPINQQLEDIFNASHKMSWQRVAVRTGLLSVILFVALTVPNFGSIMDFFGSTTIPFTCIILPTLFGLSLKAQRYNEKTKEWEIPTWQQIYERTPRYIFCWYALVNVITIFASIISAIMAIKAMATIRFVPPCYLQPFLQFENQFEEISHLVNCCGRYSNNTWISKDTCYPRI</sequence>
<reference evidence="7 8" key="2">
    <citation type="submission" date="2018-11" db="EMBL/GenBank/DDBJ databases">
        <authorList>
            <consortium name="Pathogen Informatics"/>
        </authorList>
    </citation>
    <scope>NUCLEOTIDE SEQUENCE [LARGE SCALE GENOMIC DNA]</scope>
</reference>
<feature type="transmembrane region" description="Helical" evidence="5">
    <location>
        <begin position="58"/>
        <end position="78"/>
    </location>
</feature>
<keyword evidence="4 5" id="KW-0472">Membrane</keyword>
<dbReference type="GO" id="GO:0005774">
    <property type="term" value="C:vacuolar membrane"/>
    <property type="evidence" value="ECO:0007669"/>
    <property type="project" value="TreeGrafter"/>
</dbReference>
<dbReference type="InterPro" id="IPR013057">
    <property type="entry name" value="AA_transpt_TM"/>
</dbReference>
<dbReference type="Pfam" id="PF01490">
    <property type="entry name" value="Aa_trans"/>
    <property type="match status" value="1"/>
</dbReference>
<feature type="transmembrane region" description="Helical" evidence="5">
    <location>
        <begin position="352"/>
        <end position="374"/>
    </location>
</feature>
<evidence type="ECO:0000313" key="7">
    <source>
        <dbReference type="EMBL" id="VDM99468.1"/>
    </source>
</evidence>
<feature type="transmembrane region" description="Helical" evidence="5">
    <location>
        <begin position="119"/>
        <end position="141"/>
    </location>
</feature>
<feature type="domain" description="Amino acid transporter transmembrane" evidence="6">
    <location>
        <begin position="1"/>
        <end position="339"/>
    </location>
</feature>
<dbReference type="AlphaFoldDB" id="A0A0N5CSE3"/>
<evidence type="ECO:0000259" key="6">
    <source>
        <dbReference type="Pfam" id="PF01490"/>
    </source>
</evidence>
<keyword evidence="2 5" id="KW-0812">Transmembrane</keyword>
<feature type="transmembrane region" description="Helical" evidence="5">
    <location>
        <begin position="276"/>
        <end position="296"/>
    </location>
</feature>
<dbReference type="GO" id="GO:0015179">
    <property type="term" value="F:L-amino acid transmembrane transporter activity"/>
    <property type="evidence" value="ECO:0007669"/>
    <property type="project" value="TreeGrafter"/>
</dbReference>
<dbReference type="PANTHER" id="PTHR22950">
    <property type="entry name" value="AMINO ACID TRANSPORTER"/>
    <property type="match status" value="1"/>
</dbReference>
<evidence type="ECO:0000256" key="1">
    <source>
        <dbReference type="ARBA" id="ARBA00004141"/>
    </source>
</evidence>
<keyword evidence="3 5" id="KW-1133">Transmembrane helix</keyword>
<evidence type="ECO:0000256" key="3">
    <source>
        <dbReference type="ARBA" id="ARBA00022989"/>
    </source>
</evidence>
<feature type="transmembrane region" description="Helical" evidence="5">
    <location>
        <begin position="161"/>
        <end position="178"/>
    </location>
</feature>
<evidence type="ECO:0000313" key="8">
    <source>
        <dbReference type="Proteomes" id="UP000276776"/>
    </source>
</evidence>
<dbReference type="STRING" id="103827.A0A0N5CSE3"/>
<dbReference type="OrthoDB" id="655540at2759"/>
<feature type="transmembrane region" description="Helical" evidence="5">
    <location>
        <begin position="90"/>
        <end position="112"/>
    </location>
</feature>
<organism evidence="9">
    <name type="scientific">Thelazia callipaeda</name>
    <name type="common">Oriental eyeworm</name>
    <name type="synonym">Parasitic nematode</name>
    <dbReference type="NCBI Taxonomy" id="103827"/>
    <lineage>
        <taxon>Eukaryota</taxon>
        <taxon>Metazoa</taxon>
        <taxon>Ecdysozoa</taxon>
        <taxon>Nematoda</taxon>
        <taxon>Chromadorea</taxon>
        <taxon>Rhabditida</taxon>
        <taxon>Spirurina</taxon>
        <taxon>Spiruromorpha</taxon>
        <taxon>Thelazioidea</taxon>
        <taxon>Thelaziidae</taxon>
        <taxon>Thelazia</taxon>
    </lineage>
</organism>
<evidence type="ECO:0000256" key="5">
    <source>
        <dbReference type="SAM" id="Phobius"/>
    </source>
</evidence>
<dbReference type="OMA" id="IRFVPPC"/>
<dbReference type="FunFam" id="1.20.1740.10:FF:000052">
    <property type="entry name" value="Lysine histidine transporter-like 3"/>
    <property type="match status" value="1"/>
</dbReference>
<dbReference type="PANTHER" id="PTHR22950:SF703">
    <property type="entry name" value="AMINO ACID TRANSPORTER TRANSMEMBRANE DOMAIN-CONTAINING PROTEIN"/>
    <property type="match status" value="1"/>
</dbReference>
<evidence type="ECO:0000256" key="4">
    <source>
        <dbReference type="ARBA" id="ARBA00023136"/>
    </source>
</evidence>
<feature type="transmembrane region" description="Helical" evidence="5">
    <location>
        <begin position="6"/>
        <end position="23"/>
    </location>
</feature>
<dbReference type="WBParaSite" id="TCLT_0000314401-mRNA-1">
    <property type="protein sequence ID" value="TCLT_0000314401-mRNA-1"/>
    <property type="gene ID" value="TCLT_0000314401"/>
</dbReference>
<reference evidence="9" key="1">
    <citation type="submission" date="2017-02" db="UniProtKB">
        <authorList>
            <consortium name="WormBaseParasite"/>
        </authorList>
    </citation>
    <scope>IDENTIFICATION</scope>
</reference>
<feature type="transmembrane region" description="Helical" evidence="5">
    <location>
        <begin position="233"/>
        <end position="255"/>
    </location>
</feature>
<dbReference type="Proteomes" id="UP000276776">
    <property type="component" value="Unassembled WGS sequence"/>
</dbReference>
<proteinExistence type="predicted"/>
<name>A0A0N5CSE3_THECL</name>
<accession>A0A0N5CSE3</accession>
<feature type="transmembrane region" description="Helical" evidence="5">
    <location>
        <begin position="190"/>
        <end position="213"/>
    </location>
</feature>
<feature type="transmembrane region" description="Helical" evidence="5">
    <location>
        <begin position="302"/>
        <end position="323"/>
    </location>
</feature>
<evidence type="ECO:0000256" key="2">
    <source>
        <dbReference type="ARBA" id="ARBA00022692"/>
    </source>
</evidence>